<dbReference type="AlphaFoldDB" id="A0A177W8C3"/>
<dbReference type="InterPro" id="IPR050426">
    <property type="entry name" value="Glycosyltransferase_28"/>
</dbReference>
<dbReference type="OrthoDB" id="2131777at2759"/>
<dbReference type="EMBL" id="DS022300">
    <property type="protein sequence ID" value="OAJ36313.1"/>
    <property type="molecule type" value="Genomic_DNA"/>
</dbReference>
<proteinExistence type="predicted"/>
<accession>A0A177W8C3</accession>
<reference evidence="1 2" key="2">
    <citation type="submission" date="2016-05" db="EMBL/GenBank/DDBJ databases">
        <title>Lineage-specific infection strategies underlie the spectrum of fungal disease in amphibians.</title>
        <authorList>
            <person name="Cuomo C.A."/>
            <person name="Farrer R.A."/>
            <person name="James T."/>
            <person name="Longcore J."/>
            <person name="Birren B."/>
        </authorList>
    </citation>
    <scope>NUCLEOTIDE SEQUENCE [LARGE SCALE GENOMIC DNA]</scope>
    <source>
        <strain evidence="1 2">JEL423</strain>
    </source>
</reference>
<sequence length="468" mass="52639">MTSDSVCNNLLILCGSHTCVQLFPISDLCRGLLPEETDMSFAARQHQHERSSMIRMAKIFRPINPISTDTSTPINEPLSPMFILFNLFSIGAWSIAEALDVPCIGISPFNPKTTVSTPSNFLEELSTCRPFLTRQIMLQSMNDRVQTHPILNQHFNCSIHIHPIKVAELEFWMWRLFVDDHDDFRQELGLDYPPFAKLCDKLNGNLKTMIPATPLLLLQNDMLSSKVNLPASVISTGFIQPLSQCSLALQACQGYADISEWCKKTLTKGTLIINFGSMEMHSKEFNDYATVQHLIKCIEYALQSLKCRAIWISCTENHLLNACFLERSSKSNYEYPIYNYSHALPLECITDLVQKYGADNGPHYYPNTTNNKSQIPVAVLHHGGVGTFQHCLSLGLVQLIMPQGFDQHESLYCGIQNSVARGVEASMSELEWKAAIHWALLKDQSLIAKQLQSLMDSKEKMGVDGTSQ</sequence>
<organism evidence="1 2">
    <name type="scientific">Batrachochytrium dendrobatidis (strain JEL423)</name>
    <dbReference type="NCBI Taxonomy" id="403673"/>
    <lineage>
        <taxon>Eukaryota</taxon>
        <taxon>Fungi</taxon>
        <taxon>Fungi incertae sedis</taxon>
        <taxon>Chytridiomycota</taxon>
        <taxon>Chytridiomycota incertae sedis</taxon>
        <taxon>Chytridiomycetes</taxon>
        <taxon>Rhizophydiales</taxon>
        <taxon>Rhizophydiales incertae sedis</taxon>
        <taxon>Batrachochytrium</taxon>
    </lineage>
</organism>
<protein>
    <submittedName>
        <fullName evidence="1">Uncharacterized protein</fullName>
    </submittedName>
</protein>
<gene>
    <name evidence="1" type="ORF">BDEG_20501</name>
</gene>
<dbReference type="PANTHER" id="PTHR48050">
    <property type="entry name" value="STEROL 3-BETA-GLUCOSYLTRANSFERASE"/>
    <property type="match status" value="1"/>
</dbReference>
<dbReference type="STRING" id="403673.A0A177W8C3"/>
<reference evidence="1 2" key="1">
    <citation type="submission" date="2006-10" db="EMBL/GenBank/DDBJ databases">
        <title>The Genome Sequence of Batrachochytrium dendrobatidis JEL423.</title>
        <authorList>
            <consortium name="The Broad Institute Genome Sequencing Platform"/>
            <person name="Birren B."/>
            <person name="Lander E."/>
            <person name="Galagan J."/>
            <person name="Cuomo C."/>
            <person name="Devon K."/>
            <person name="Jaffe D."/>
            <person name="Butler J."/>
            <person name="Alvarez P."/>
            <person name="Gnerre S."/>
            <person name="Grabherr M."/>
            <person name="Kleber M."/>
            <person name="Mauceli E."/>
            <person name="Brockman W."/>
            <person name="Young S."/>
            <person name="LaButti K."/>
            <person name="Sykes S."/>
            <person name="DeCaprio D."/>
            <person name="Crawford M."/>
            <person name="Koehrsen M."/>
            <person name="Engels R."/>
            <person name="Montgomery P."/>
            <person name="Pearson M."/>
            <person name="Howarth C."/>
            <person name="Larson L."/>
            <person name="White J."/>
            <person name="O'Leary S."/>
            <person name="Kodira C."/>
            <person name="Zeng Q."/>
            <person name="Yandava C."/>
            <person name="Alvarado L."/>
            <person name="Longcore J."/>
            <person name="James T."/>
        </authorList>
    </citation>
    <scope>NUCLEOTIDE SEQUENCE [LARGE SCALE GENOMIC DNA]</scope>
    <source>
        <strain evidence="1 2">JEL423</strain>
    </source>
</reference>
<evidence type="ECO:0000313" key="2">
    <source>
        <dbReference type="Proteomes" id="UP000077115"/>
    </source>
</evidence>
<evidence type="ECO:0000313" key="1">
    <source>
        <dbReference type="EMBL" id="OAJ36313.1"/>
    </source>
</evidence>
<dbReference type="Proteomes" id="UP000077115">
    <property type="component" value="Unassembled WGS sequence"/>
</dbReference>
<dbReference type="VEuPathDB" id="FungiDB:BDEG_20501"/>
<dbReference type="SUPFAM" id="SSF53756">
    <property type="entry name" value="UDP-Glycosyltransferase/glycogen phosphorylase"/>
    <property type="match status" value="1"/>
</dbReference>
<dbReference type="Gene3D" id="3.40.50.2000">
    <property type="entry name" value="Glycogen Phosphorylase B"/>
    <property type="match status" value="1"/>
</dbReference>
<name>A0A177W8C3_BATDL</name>
<dbReference type="PANTHER" id="PTHR48050:SF11">
    <property type="entry name" value="GLYCOSYLTRANSFERASE"/>
    <property type="match status" value="1"/>
</dbReference>